<dbReference type="AlphaFoldDB" id="B2IHI9"/>
<evidence type="ECO:0000313" key="3">
    <source>
        <dbReference type="Proteomes" id="UP000001695"/>
    </source>
</evidence>
<keyword evidence="3" id="KW-1185">Reference proteome</keyword>
<dbReference type="GO" id="GO:0015689">
    <property type="term" value="P:molybdate ion transport"/>
    <property type="evidence" value="ECO:0007669"/>
    <property type="project" value="TreeGrafter"/>
</dbReference>
<evidence type="ECO:0000313" key="2">
    <source>
        <dbReference type="EMBL" id="ACB94510.1"/>
    </source>
</evidence>
<dbReference type="eggNOG" id="COG0725">
    <property type="taxonomic scope" value="Bacteria"/>
</dbReference>
<name>B2IHI9_BEII9</name>
<reference evidence="3" key="1">
    <citation type="submission" date="2008-03" db="EMBL/GenBank/DDBJ databases">
        <title>Complete sequence of chromosome of Beijerinckia indica subsp. indica ATCC 9039.</title>
        <authorList>
            <consortium name="US DOE Joint Genome Institute"/>
            <person name="Copeland A."/>
            <person name="Lucas S."/>
            <person name="Lapidus A."/>
            <person name="Glavina del Rio T."/>
            <person name="Dalin E."/>
            <person name="Tice H."/>
            <person name="Bruce D."/>
            <person name="Goodwin L."/>
            <person name="Pitluck S."/>
            <person name="LaButti K."/>
            <person name="Schmutz J."/>
            <person name="Larimer F."/>
            <person name="Land M."/>
            <person name="Hauser L."/>
            <person name="Kyrpides N."/>
            <person name="Mikhailova N."/>
            <person name="Dunfield P.F."/>
            <person name="Dedysh S.N."/>
            <person name="Liesack W."/>
            <person name="Saw J.H."/>
            <person name="Alam M."/>
            <person name="Chen Y."/>
            <person name="Murrell J.C."/>
            <person name="Richardson P."/>
        </authorList>
    </citation>
    <scope>NUCLEOTIDE SEQUENCE [LARGE SCALE GENOMIC DNA]</scope>
    <source>
        <strain evidence="3">ATCC 9039 / DSM 1715 / NCIMB 8712</strain>
    </source>
</reference>
<feature type="chain" id="PRO_5002778757" description="Molybdenum ABC transporter, periplasmic molybdate-binding protein" evidence="1">
    <location>
        <begin position="25"/>
        <end position="295"/>
    </location>
</feature>
<dbReference type="KEGG" id="bid:Bind_0860"/>
<reference evidence="2 3" key="2">
    <citation type="journal article" date="2010" name="J. Bacteriol.">
        <title>Complete genome sequence of Beijerinckia indica subsp. indica.</title>
        <authorList>
            <person name="Tamas I."/>
            <person name="Dedysh S.N."/>
            <person name="Liesack W."/>
            <person name="Stott M.B."/>
            <person name="Alam M."/>
            <person name="Murrell J.C."/>
            <person name="Dunfield P.F."/>
        </authorList>
    </citation>
    <scope>NUCLEOTIDE SEQUENCE [LARGE SCALE GENOMIC DNA]</scope>
    <source>
        <strain evidence="3">ATCC 9039 / DSM 1715 / NCIMB 8712</strain>
    </source>
</reference>
<dbReference type="HOGENOM" id="CLU_083611_0_0_5"/>
<proteinExistence type="predicted"/>
<dbReference type="Pfam" id="PF13531">
    <property type="entry name" value="SBP_bac_11"/>
    <property type="match status" value="1"/>
</dbReference>
<evidence type="ECO:0008006" key="4">
    <source>
        <dbReference type="Google" id="ProtNLM"/>
    </source>
</evidence>
<evidence type="ECO:0000256" key="1">
    <source>
        <dbReference type="SAM" id="SignalP"/>
    </source>
</evidence>
<dbReference type="GO" id="GO:0030973">
    <property type="term" value="F:molybdate ion binding"/>
    <property type="evidence" value="ECO:0007669"/>
    <property type="project" value="TreeGrafter"/>
</dbReference>
<dbReference type="Proteomes" id="UP000001695">
    <property type="component" value="Chromosome"/>
</dbReference>
<dbReference type="EMBL" id="CP001016">
    <property type="protein sequence ID" value="ACB94510.1"/>
    <property type="molecule type" value="Genomic_DNA"/>
</dbReference>
<dbReference type="Gene3D" id="3.40.190.10">
    <property type="entry name" value="Periplasmic binding protein-like II"/>
    <property type="match status" value="2"/>
</dbReference>
<dbReference type="InterPro" id="IPR050682">
    <property type="entry name" value="ModA/WtpA"/>
</dbReference>
<dbReference type="SUPFAM" id="SSF53850">
    <property type="entry name" value="Periplasmic binding protein-like II"/>
    <property type="match status" value="1"/>
</dbReference>
<keyword evidence="1" id="KW-0732">Signal</keyword>
<dbReference type="STRING" id="395963.Bind_0860"/>
<dbReference type="OrthoDB" id="516817at2"/>
<protein>
    <recommendedName>
        <fullName evidence="4">Molybdenum ABC transporter, periplasmic molybdate-binding protein</fullName>
    </recommendedName>
</protein>
<organism evidence="2 3">
    <name type="scientific">Beijerinckia indica subsp. indica (strain ATCC 9039 / DSM 1715 / NCIMB 8712)</name>
    <dbReference type="NCBI Taxonomy" id="395963"/>
    <lineage>
        <taxon>Bacteria</taxon>
        <taxon>Pseudomonadati</taxon>
        <taxon>Pseudomonadota</taxon>
        <taxon>Alphaproteobacteria</taxon>
        <taxon>Hyphomicrobiales</taxon>
        <taxon>Beijerinckiaceae</taxon>
        <taxon>Beijerinckia</taxon>
    </lineage>
</organism>
<dbReference type="RefSeq" id="WP_012383867.1">
    <property type="nucleotide sequence ID" value="NC_010581.1"/>
</dbReference>
<dbReference type="PANTHER" id="PTHR30632:SF0">
    <property type="entry name" value="SULFATE-BINDING PROTEIN"/>
    <property type="match status" value="1"/>
</dbReference>
<sequence>MMKPMIARIVFLVLSLASHGLALAQEASPARSSPSPSSPSPLRVYAASSLGGALKSVATRYENETGEKIDIFLGPAGLLLEKIENGGDAELFLSANMKHPAQLAREGRGLPPVVFTRNAMCVLAKPGFGLTSDNLLDKLLDPATRIGTSTPHADPGGDYAWALFAKAEYVHPGAQKILEDKAQKLVGGEILPQPGSQPGANQGGSPVKHFLTDGTVDTFIGYCSRREAKPDPDFSAVRTPENLTIAVDYGLTPLSAPPPERQLAAQRFALYLLTPKAQAILADYGFTPVTGLSRP</sequence>
<dbReference type="CDD" id="cd13541">
    <property type="entry name" value="PBP2_ModA_like_2"/>
    <property type="match status" value="1"/>
</dbReference>
<feature type="signal peptide" evidence="1">
    <location>
        <begin position="1"/>
        <end position="24"/>
    </location>
</feature>
<accession>B2IHI9</accession>
<gene>
    <name evidence="2" type="ordered locus">Bind_0860</name>
</gene>
<dbReference type="PANTHER" id="PTHR30632">
    <property type="entry name" value="MOLYBDATE-BINDING PERIPLASMIC PROTEIN"/>
    <property type="match status" value="1"/>
</dbReference>